<evidence type="ECO:0000259" key="2">
    <source>
        <dbReference type="Pfam" id="PF05050"/>
    </source>
</evidence>
<keyword evidence="1" id="KW-1133">Transmembrane helix</keyword>
<dbReference type="AlphaFoldDB" id="A0A7S1SDS9"/>
<feature type="domain" description="Methyltransferase FkbM" evidence="2">
    <location>
        <begin position="82"/>
        <end position="316"/>
    </location>
</feature>
<dbReference type="InterPro" id="IPR006342">
    <property type="entry name" value="FkbM_mtfrase"/>
</dbReference>
<dbReference type="EMBL" id="HBGE01112332">
    <property type="protein sequence ID" value="CAD9190199.1"/>
    <property type="molecule type" value="Transcribed_RNA"/>
</dbReference>
<protein>
    <recommendedName>
        <fullName evidence="2">Methyltransferase FkbM domain-containing protein</fullName>
    </recommendedName>
</protein>
<dbReference type="Pfam" id="PF05050">
    <property type="entry name" value="Methyltransf_21"/>
    <property type="match status" value="1"/>
</dbReference>
<reference evidence="3" key="1">
    <citation type="submission" date="2021-01" db="EMBL/GenBank/DDBJ databases">
        <authorList>
            <person name="Corre E."/>
            <person name="Pelletier E."/>
            <person name="Niang G."/>
            <person name="Scheremetjew M."/>
            <person name="Finn R."/>
            <person name="Kale V."/>
            <person name="Holt S."/>
            <person name="Cochrane G."/>
            <person name="Meng A."/>
            <person name="Brown T."/>
            <person name="Cohen L."/>
        </authorList>
    </citation>
    <scope>NUCLEOTIDE SEQUENCE</scope>
    <source>
        <strain evidence="3">OF101</strain>
    </source>
</reference>
<organism evidence="3">
    <name type="scientific">Alexandrium catenella</name>
    <name type="common">Red tide dinoflagellate</name>
    <name type="synonym">Gonyaulax catenella</name>
    <dbReference type="NCBI Taxonomy" id="2925"/>
    <lineage>
        <taxon>Eukaryota</taxon>
        <taxon>Sar</taxon>
        <taxon>Alveolata</taxon>
        <taxon>Dinophyceae</taxon>
        <taxon>Gonyaulacales</taxon>
        <taxon>Pyrocystaceae</taxon>
        <taxon>Alexandrium</taxon>
    </lineage>
</organism>
<sequence>MVGRKEIGGATAILAAAVAWWGLTGKRAMRNELPSFLLCETEGRRPCSRWDPLRWLPDFYEPLGQGAKRLVDEARTPVIIHVGACDFKSDTREYQPLIEAVVRHAGSPVRLVLVEPEELFQEGLRKKHEELGLSEDDVTVIQAAMNEECDDVKVQYGFNLKIVEDFIPEEDGILRHYIATAMLSWRSFSWQKLTDTITGLSTKKQFATGEGSAENWGYFHTTMVPAIRRIYEAGNWTEYIQEVEVPCLNASGLLEKAGLRAADIIMLTIDAEGYDIPIMKSFIGSPDFSPTLVRWEGSLEDFTAGAVLRFFQSQGYFVGRSQQSHSRDVLAYKGPSV</sequence>
<evidence type="ECO:0000256" key="1">
    <source>
        <dbReference type="SAM" id="Phobius"/>
    </source>
</evidence>
<name>A0A7S1SDS9_ALECA</name>
<accession>A0A7S1SDS9</accession>
<keyword evidence="1" id="KW-0472">Membrane</keyword>
<evidence type="ECO:0000313" key="3">
    <source>
        <dbReference type="EMBL" id="CAD9190199.1"/>
    </source>
</evidence>
<keyword evidence="1" id="KW-0812">Transmembrane</keyword>
<proteinExistence type="predicted"/>
<feature type="transmembrane region" description="Helical" evidence="1">
    <location>
        <begin position="7"/>
        <end position="23"/>
    </location>
</feature>
<gene>
    <name evidence="3" type="ORF">ACAT0790_LOCUS66973</name>
</gene>